<sequence>MGDTPLQPGSPAEFPRQDASTGVFHASLAVLPGQAPINHSPAFSPSHLRQQHGSPQHAFSSQLDMAQPHGPPRAGPFDLSTMANSLPQQAYRPGPYSQGQARYNTIAMSSPVSQFGSQNTMAPVPSQQYYMPQPTHMAHFYATPLSPQAQANVPSRPDMGGYYPNVLLINQQQHLATQYYYPQAAHFTGQATQAPAQPMVGQYAAPSQHHVDPRISQQLLQQGSQIASATLSVELGKGAAESRHNVVRGPPRKPRQSGHAIWIGNLPPQTDLMSLVHHVCKEADGLESLFLISKSNCAFANFKDEPASVAAQRKLHDSKFLTVRLVSRLRKSTVEGPAGITAPTGPASSAPHPDMPPPQGLIGSRETQTSGGDADASTEASTRALGAEETIASASLANGEPPQKDRFFILKSLTVEDIELSVRTGIWATQSQNEESLNGAFQVLSPWKENADDVYLVFSANKSGEYFGYARMTSPINNDPEAAIEFAPKLQSTADVELPKAIPTEATEFAPKGRIIDDSARGTIFWEAERDDQAAGGGGPDDDGSGGGSISGDTGSVKSGQESAGGESKAWGKPFRVEWLSTARLPFYRTRGMRNPWNSNREVKIARDGTELEPSVGRRLIGLFDRVQSPALAGAPGLVVGGLPGGVPGAVPGVVLGGGPGGIRGPMQATTGYPPVRQGY</sequence>
<dbReference type="Proteomes" id="UP001172102">
    <property type="component" value="Unassembled WGS sequence"/>
</dbReference>
<evidence type="ECO:0000256" key="1">
    <source>
        <dbReference type="SAM" id="MobiDB-lite"/>
    </source>
</evidence>
<comment type="caution">
    <text evidence="3">The sequence shown here is derived from an EMBL/GenBank/DDBJ whole genome shotgun (WGS) entry which is preliminary data.</text>
</comment>
<proteinExistence type="predicted"/>
<feature type="compositionally biased region" description="Polar residues" evidence="1">
    <location>
        <begin position="41"/>
        <end position="64"/>
    </location>
</feature>
<name>A0AA40BAI9_9PEZI</name>
<keyword evidence="4" id="KW-1185">Reference proteome</keyword>
<dbReference type="EMBL" id="JAUKUA010000001">
    <property type="protein sequence ID" value="KAK0730574.1"/>
    <property type="molecule type" value="Genomic_DNA"/>
</dbReference>
<dbReference type="PANTHER" id="PTHR12357">
    <property type="entry name" value="YTH YT521-B HOMOLOGY DOMAIN-CONTAINING"/>
    <property type="match status" value="1"/>
</dbReference>
<accession>A0AA40BAI9</accession>
<dbReference type="InterPro" id="IPR007275">
    <property type="entry name" value="YTH_domain"/>
</dbReference>
<dbReference type="SUPFAM" id="SSF54928">
    <property type="entry name" value="RNA-binding domain, RBD"/>
    <property type="match status" value="1"/>
</dbReference>
<reference evidence="3" key="1">
    <citation type="submission" date="2023-06" db="EMBL/GenBank/DDBJ databases">
        <title>Genome-scale phylogeny and comparative genomics of the fungal order Sordariales.</title>
        <authorList>
            <consortium name="Lawrence Berkeley National Laboratory"/>
            <person name="Hensen N."/>
            <person name="Bonometti L."/>
            <person name="Westerberg I."/>
            <person name="Brannstrom I.O."/>
            <person name="Guillou S."/>
            <person name="Cros-Aarteil S."/>
            <person name="Calhoun S."/>
            <person name="Haridas S."/>
            <person name="Kuo A."/>
            <person name="Mondo S."/>
            <person name="Pangilinan J."/>
            <person name="Riley R."/>
            <person name="Labutti K."/>
            <person name="Andreopoulos B."/>
            <person name="Lipzen A."/>
            <person name="Chen C."/>
            <person name="Yanf M."/>
            <person name="Daum C."/>
            <person name="Ng V."/>
            <person name="Clum A."/>
            <person name="Steindorff A."/>
            <person name="Ohm R."/>
            <person name="Martin F."/>
            <person name="Silar P."/>
            <person name="Natvig D."/>
            <person name="Lalanne C."/>
            <person name="Gautier V."/>
            <person name="Ament-Velasquez S.L."/>
            <person name="Kruys A."/>
            <person name="Hutchinson M.I."/>
            <person name="Powell A.J."/>
            <person name="Barry K."/>
            <person name="Miller A.N."/>
            <person name="Grigoriev I.V."/>
            <person name="Debuchy R."/>
            <person name="Gladieux P."/>
            <person name="Thoren M.H."/>
            <person name="Johannesson H."/>
        </authorList>
    </citation>
    <scope>NUCLEOTIDE SEQUENCE</scope>
    <source>
        <strain evidence="3">SMH4607-1</strain>
    </source>
</reference>
<dbReference type="PANTHER" id="PTHR12357:SF3">
    <property type="entry name" value="YTH DOMAIN-CONTAINING PROTEIN 1"/>
    <property type="match status" value="1"/>
</dbReference>
<dbReference type="CDD" id="cd00590">
    <property type="entry name" value="RRM_SF"/>
    <property type="match status" value="1"/>
</dbReference>
<evidence type="ECO:0000259" key="2">
    <source>
        <dbReference type="PROSITE" id="PS50882"/>
    </source>
</evidence>
<protein>
    <submittedName>
        <fullName evidence="3">YT521-B-like domain-containing protein</fullName>
    </submittedName>
</protein>
<dbReference type="PROSITE" id="PS50882">
    <property type="entry name" value="YTH"/>
    <property type="match status" value="1"/>
</dbReference>
<dbReference type="Pfam" id="PF04146">
    <property type="entry name" value="YTH"/>
    <property type="match status" value="1"/>
</dbReference>
<dbReference type="GO" id="GO:0003729">
    <property type="term" value="F:mRNA binding"/>
    <property type="evidence" value="ECO:0007669"/>
    <property type="project" value="TreeGrafter"/>
</dbReference>
<gene>
    <name evidence="3" type="ORF">B0H67DRAFT_40132</name>
</gene>
<dbReference type="InterPro" id="IPR035979">
    <property type="entry name" value="RBD_domain_sf"/>
</dbReference>
<dbReference type="InterPro" id="IPR045168">
    <property type="entry name" value="YTH_prot"/>
</dbReference>
<dbReference type="AlphaFoldDB" id="A0AA40BAI9"/>
<dbReference type="GO" id="GO:0005654">
    <property type="term" value="C:nucleoplasm"/>
    <property type="evidence" value="ECO:0007669"/>
    <property type="project" value="TreeGrafter"/>
</dbReference>
<organism evidence="3 4">
    <name type="scientific">Lasiosphaeris hirsuta</name>
    <dbReference type="NCBI Taxonomy" id="260670"/>
    <lineage>
        <taxon>Eukaryota</taxon>
        <taxon>Fungi</taxon>
        <taxon>Dikarya</taxon>
        <taxon>Ascomycota</taxon>
        <taxon>Pezizomycotina</taxon>
        <taxon>Sordariomycetes</taxon>
        <taxon>Sordariomycetidae</taxon>
        <taxon>Sordariales</taxon>
        <taxon>Lasiosphaeriaceae</taxon>
        <taxon>Lasiosphaeris</taxon>
    </lineage>
</organism>
<dbReference type="GO" id="GO:0000398">
    <property type="term" value="P:mRNA splicing, via spliceosome"/>
    <property type="evidence" value="ECO:0007669"/>
    <property type="project" value="TreeGrafter"/>
</dbReference>
<dbReference type="Gene3D" id="3.10.590.10">
    <property type="entry name" value="ph1033 like domains"/>
    <property type="match status" value="1"/>
</dbReference>
<evidence type="ECO:0000313" key="3">
    <source>
        <dbReference type="EMBL" id="KAK0730574.1"/>
    </source>
</evidence>
<evidence type="ECO:0000313" key="4">
    <source>
        <dbReference type="Proteomes" id="UP001172102"/>
    </source>
</evidence>
<feature type="domain" description="YTH" evidence="2">
    <location>
        <begin position="405"/>
        <end position="624"/>
    </location>
</feature>
<dbReference type="GO" id="GO:0000381">
    <property type="term" value="P:regulation of alternative mRNA splicing, via spliceosome"/>
    <property type="evidence" value="ECO:0007669"/>
    <property type="project" value="TreeGrafter"/>
</dbReference>
<dbReference type="InterPro" id="IPR057720">
    <property type="entry name" value="RRM_YTH1"/>
</dbReference>
<dbReference type="Pfam" id="PF25701">
    <property type="entry name" value="RRM_YTH1"/>
    <property type="match status" value="1"/>
</dbReference>
<feature type="region of interest" description="Disordered" evidence="1">
    <location>
        <begin position="36"/>
        <end position="81"/>
    </location>
</feature>
<dbReference type="CDD" id="cd21134">
    <property type="entry name" value="YTH"/>
    <property type="match status" value="1"/>
</dbReference>
<feature type="region of interest" description="Disordered" evidence="1">
    <location>
        <begin position="334"/>
        <end position="383"/>
    </location>
</feature>
<feature type="region of interest" description="Disordered" evidence="1">
    <location>
        <begin position="529"/>
        <end position="569"/>
    </location>
</feature>
<feature type="compositionally biased region" description="Gly residues" evidence="1">
    <location>
        <begin position="535"/>
        <end position="550"/>
    </location>
</feature>
<dbReference type="GO" id="GO:1990247">
    <property type="term" value="F:N6-methyladenosine-containing RNA reader activity"/>
    <property type="evidence" value="ECO:0007669"/>
    <property type="project" value="TreeGrafter"/>
</dbReference>